<dbReference type="STRING" id="177199.A0A420YDU1"/>
<dbReference type="OrthoDB" id="2550114at2759"/>
<name>A0A420YDU1_9PEZI</name>
<accession>A0A420YDU1</accession>
<dbReference type="PANTHER" id="PTHR39605:SF1">
    <property type="entry name" value="MAJOR FACILITATOR SUPERFAMILY (MFS) PROFILE DOMAIN-CONTAINING PROTEIN"/>
    <property type="match status" value="1"/>
</dbReference>
<feature type="transmembrane region" description="Helical" evidence="1">
    <location>
        <begin position="112"/>
        <end position="131"/>
    </location>
</feature>
<comment type="caution">
    <text evidence="2">The sequence shown here is derived from an EMBL/GenBank/DDBJ whole genome shotgun (WGS) entry which is preliminary data.</text>
</comment>
<evidence type="ECO:0000313" key="2">
    <source>
        <dbReference type="EMBL" id="RKU46075.1"/>
    </source>
</evidence>
<protein>
    <submittedName>
        <fullName evidence="2">Uncharacterized protein</fullName>
    </submittedName>
</protein>
<dbReference type="PANTHER" id="PTHR39605">
    <property type="entry name" value="MAJOR FACILITATOR SUPERFAMILY (MFS) PROFILE DOMAIN-CONTAINING PROTEIN"/>
    <property type="match status" value="1"/>
</dbReference>
<feature type="transmembrane region" description="Helical" evidence="1">
    <location>
        <begin position="151"/>
        <end position="171"/>
    </location>
</feature>
<keyword evidence="1" id="KW-0812">Transmembrane</keyword>
<reference evidence="2 3" key="1">
    <citation type="submission" date="2018-08" db="EMBL/GenBank/DDBJ databases">
        <title>Draft genome of the lignicolous fungus Coniochaeta pulveracea.</title>
        <authorList>
            <person name="Borstlap C.J."/>
            <person name="De Witt R.N."/>
            <person name="Botha A."/>
            <person name="Volschenk H."/>
        </authorList>
    </citation>
    <scope>NUCLEOTIDE SEQUENCE [LARGE SCALE GENOMIC DNA]</scope>
    <source>
        <strain evidence="2 3">CAB683</strain>
    </source>
</reference>
<feature type="transmembrane region" description="Helical" evidence="1">
    <location>
        <begin position="183"/>
        <end position="202"/>
    </location>
</feature>
<evidence type="ECO:0000256" key="1">
    <source>
        <dbReference type="SAM" id="Phobius"/>
    </source>
</evidence>
<dbReference type="EMBL" id="QVQW01000016">
    <property type="protein sequence ID" value="RKU46075.1"/>
    <property type="molecule type" value="Genomic_DNA"/>
</dbReference>
<keyword evidence="1" id="KW-0472">Membrane</keyword>
<evidence type="ECO:0000313" key="3">
    <source>
        <dbReference type="Proteomes" id="UP000275385"/>
    </source>
</evidence>
<gene>
    <name evidence="2" type="ORF">DL546_004087</name>
</gene>
<dbReference type="AlphaFoldDB" id="A0A420YDU1"/>
<keyword evidence="1" id="KW-1133">Transmembrane helix</keyword>
<sequence>MNHNCAVSQPTSKLGFRYINPWPTKYKPPRGPSQTSSSYSIASGIHDFETKTRRYETINTSDTMDSISSVSLYSYASFAWLTVQALPLAFWPTFVLAMLTPDFKQAELVDRYLAQSLGFSQLTIGLLLVILTGSLPLTSMVESPSEAVTPFTNAAILISTLYHAAFAFNAYGTYNVTAQTGYLLGAVGAGLLAAFGLFNVMFANEKGHLSNRTGADKRTSGFPFKNSEADKRFAKKEI</sequence>
<dbReference type="Proteomes" id="UP000275385">
    <property type="component" value="Unassembled WGS sequence"/>
</dbReference>
<keyword evidence="3" id="KW-1185">Reference proteome</keyword>
<organism evidence="2 3">
    <name type="scientific">Coniochaeta pulveracea</name>
    <dbReference type="NCBI Taxonomy" id="177199"/>
    <lineage>
        <taxon>Eukaryota</taxon>
        <taxon>Fungi</taxon>
        <taxon>Dikarya</taxon>
        <taxon>Ascomycota</taxon>
        <taxon>Pezizomycotina</taxon>
        <taxon>Sordariomycetes</taxon>
        <taxon>Sordariomycetidae</taxon>
        <taxon>Coniochaetales</taxon>
        <taxon>Coniochaetaceae</taxon>
        <taxon>Coniochaeta</taxon>
    </lineage>
</organism>
<proteinExistence type="predicted"/>
<feature type="transmembrane region" description="Helical" evidence="1">
    <location>
        <begin position="78"/>
        <end position="100"/>
    </location>
</feature>